<dbReference type="Proteomes" id="UP000067711">
    <property type="component" value="Chromosome 1"/>
</dbReference>
<dbReference type="EMBL" id="CP013389">
    <property type="protein sequence ID" value="AOJ08743.1"/>
    <property type="molecule type" value="Genomic_DNA"/>
</dbReference>
<dbReference type="Pfam" id="PF13356">
    <property type="entry name" value="Arm-DNA-bind_3"/>
    <property type="match status" value="1"/>
</dbReference>
<feature type="domain" description="Integrase DNA-binding" evidence="3">
    <location>
        <begin position="3"/>
        <end position="87"/>
    </location>
</feature>
<evidence type="ECO:0000256" key="1">
    <source>
        <dbReference type="ARBA" id="ARBA00008857"/>
    </source>
</evidence>
<dbReference type="Gene3D" id="3.30.160.390">
    <property type="entry name" value="Integrase, DNA-binding domain"/>
    <property type="match status" value="1"/>
</dbReference>
<comment type="similarity">
    <text evidence="1">Belongs to the 'phage' integrase family.</text>
</comment>
<dbReference type="PANTHER" id="PTHR30629">
    <property type="entry name" value="PROPHAGE INTEGRASE"/>
    <property type="match status" value="1"/>
</dbReference>
<gene>
    <name evidence="4" type="ORF">WS71_15085</name>
</gene>
<keyword evidence="2" id="KW-0229">DNA integration</keyword>
<dbReference type="GO" id="GO:0015074">
    <property type="term" value="P:DNA integration"/>
    <property type="evidence" value="ECO:0007669"/>
    <property type="project" value="UniProtKB-KW"/>
</dbReference>
<evidence type="ECO:0000259" key="3">
    <source>
        <dbReference type="Pfam" id="PF13356"/>
    </source>
</evidence>
<dbReference type="RefSeq" id="WP_066488256.1">
    <property type="nucleotide sequence ID" value="NZ_CP013389.1"/>
</dbReference>
<dbReference type="InterPro" id="IPR025166">
    <property type="entry name" value="Integrase_DNA_bind_dom"/>
</dbReference>
<evidence type="ECO:0000256" key="2">
    <source>
        <dbReference type="ARBA" id="ARBA00022908"/>
    </source>
</evidence>
<protein>
    <recommendedName>
        <fullName evidence="3">Integrase DNA-binding domain-containing protein</fullName>
    </recommendedName>
</protein>
<accession>A0A1B4FYI1</accession>
<evidence type="ECO:0000313" key="4">
    <source>
        <dbReference type="EMBL" id="AOJ08743.1"/>
    </source>
</evidence>
<evidence type="ECO:0000313" key="5">
    <source>
        <dbReference type="Proteomes" id="UP000067711"/>
    </source>
</evidence>
<sequence>MPLTDIQCRSAKPRIQAYKLRDEKGLYLEVTPTGTKTWRYRFELFGKESVYTIGDYPAIGLTAARGMRRSARELVKQGKSPVQERQLERIKRQHESKITFEAVTKE</sequence>
<dbReference type="PANTHER" id="PTHR30629:SF2">
    <property type="entry name" value="PROPHAGE INTEGRASE INTS-RELATED"/>
    <property type="match status" value="1"/>
</dbReference>
<proteinExistence type="inferred from homology"/>
<name>A0A1B4FYI1_9BURK</name>
<dbReference type="InterPro" id="IPR038488">
    <property type="entry name" value="Integrase_DNA-bd_sf"/>
</dbReference>
<dbReference type="AlphaFoldDB" id="A0A1B4FYI1"/>
<dbReference type="InterPro" id="IPR050808">
    <property type="entry name" value="Phage_Integrase"/>
</dbReference>
<reference evidence="4 5" key="1">
    <citation type="submission" date="2015-12" db="EMBL/GenBank/DDBJ databases">
        <title>Diversity of Burkholderia near neighbor genomes.</title>
        <authorList>
            <person name="Sahl J."/>
            <person name="Wagner D."/>
            <person name="Keim P."/>
        </authorList>
    </citation>
    <scope>NUCLEOTIDE SEQUENCE [LARGE SCALE GENOMIC DNA]</scope>
    <source>
        <strain evidence="4 5">BDU8</strain>
    </source>
</reference>
<organism evidence="4 5">
    <name type="scientific">Burkholderia mayonis</name>
    <dbReference type="NCBI Taxonomy" id="1385591"/>
    <lineage>
        <taxon>Bacteria</taxon>
        <taxon>Pseudomonadati</taxon>
        <taxon>Pseudomonadota</taxon>
        <taxon>Betaproteobacteria</taxon>
        <taxon>Burkholderiales</taxon>
        <taxon>Burkholderiaceae</taxon>
        <taxon>Burkholderia</taxon>
        <taxon>pseudomallei group</taxon>
    </lineage>
</organism>